<keyword evidence="2" id="KW-0012">Acyltransferase</keyword>
<name>A0A4R3IB72_9GAMM</name>
<accession>A0A4R3IB72</accession>
<gene>
    <name evidence="4" type="ORF">BCF53_101193</name>
</gene>
<evidence type="ECO:0000256" key="2">
    <source>
        <dbReference type="ARBA" id="ARBA00023315"/>
    </source>
</evidence>
<dbReference type="OrthoDB" id="5459937at2"/>
<keyword evidence="5" id="KW-1185">Reference proteome</keyword>
<evidence type="ECO:0000259" key="3">
    <source>
        <dbReference type="PROSITE" id="PS51186"/>
    </source>
</evidence>
<dbReference type="InterPro" id="IPR016181">
    <property type="entry name" value="Acyl_CoA_acyltransferase"/>
</dbReference>
<sequence length="165" mass="19116">MTIEIRHLETQDESSIVSILNHYIENTAITFDTELYSVETRKPWFNQFKKTGRHQCLVAVFDGQVVGYANSAPFRPKRAYDTSIEVSIYLKNDLARKGVGSMLYTELFNRLEGEDVHRAHALITLPNEKSINLHKKFGFEEVGALSEAGRKFERYHTVYLMEKRL</sequence>
<dbReference type="PANTHER" id="PTHR43072">
    <property type="entry name" value="N-ACETYLTRANSFERASE"/>
    <property type="match status" value="1"/>
</dbReference>
<keyword evidence="1 4" id="KW-0808">Transferase</keyword>
<dbReference type="PANTHER" id="PTHR43072:SF23">
    <property type="entry name" value="UPF0039 PROTEIN C11D3.02C"/>
    <property type="match status" value="1"/>
</dbReference>
<evidence type="ECO:0000256" key="1">
    <source>
        <dbReference type="ARBA" id="ARBA00022679"/>
    </source>
</evidence>
<comment type="caution">
    <text evidence="4">The sequence shown here is derived from an EMBL/GenBank/DDBJ whole genome shotgun (WGS) entry which is preliminary data.</text>
</comment>
<evidence type="ECO:0000313" key="4">
    <source>
        <dbReference type="EMBL" id="TCS43850.1"/>
    </source>
</evidence>
<dbReference type="EMBL" id="SLZR01000001">
    <property type="protein sequence ID" value="TCS43850.1"/>
    <property type="molecule type" value="Genomic_DNA"/>
</dbReference>
<dbReference type="RefSeq" id="WP_132698955.1">
    <property type="nucleotide sequence ID" value="NZ_SLZR01000001.1"/>
</dbReference>
<dbReference type="SUPFAM" id="SSF55729">
    <property type="entry name" value="Acyl-CoA N-acyltransferases (Nat)"/>
    <property type="match status" value="1"/>
</dbReference>
<dbReference type="CDD" id="cd04301">
    <property type="entry name" value="NAT_SF"/>
    <property type="match status" value="1"/>
</dbReference>
<dbReference type="PROSITE" id="PS51186">
    <property type="entry name" value="GNAT"/>
    <property type="match status" value="1"/>
</dbReference>
<dbReference type="Gene3D" id="3.40.630.30">
    <property type="match status" value="1"/>
</dbReference>
<feature type="domain" description="N-acetyltransferase" evidence="3">
    <location>
        <begin position="3"/>
        <end position="165"/>
    </location>
</feature>
<dbReference type="InterPro" id="IPR000182">
    <property type="entry name" value="GNAT_dom"/>
</dbReference>
<dbReference type="AlphaFoldDB" id="A0A4R3IB72"/>
<dbReference type="GO" id="GO:0016747">
    <property type="term" value="F:acyltransferase activity, transferring groups other than amino-acyl groups"/>
    <property type="evidence" value="ECO:0007669"/>
    <property type="project" value="InterPro"/>
</dbReference>
<organism evidence="4 5">
    <name type="scientific">Reinekea marinisedimentorum</name>
    <dbReference type="NCBI Taxonomy" id="230495"/>
    <lineage>
        <taxon>Bacteria</taxon>
        <taxon>Pseudomonadati</taxon>
        <taxon>Pseudomonadota</taxon>
        <taxon>Gammaproteobacteria</taxon>
        <taxon>Oceanospirillales</taxon>
        <taxon>Saccharospirillaceae</taxon>
        <taxon>Reinekea</taxon>
    </lineage>
</organism>
<dbReference type="Proteomes" id="UP000295793">
    <property type="component" value="Unassembled WGS sequence"/>
</dbReference>
<protein>
    <submittedName>
        <fullName evidence="4">Phosphinothricin acetyltransferase</fullName>
    </submittedName>
</protein>
<dbReference type="Pfam" id="PF13420">
    <property type="entry name" value="Acetyltransf_4"/>
    <property type="match status" value="1"/>
</dbReference>
<reference evidence="4 5" key="1">
    <citation type="submission" date="2019-03" db="EMBL/GenBank/DDBJ databases">
        <title>Genomic Encyclopedia of Archaeal and Bacterial Type Strains, Phase II (KMG-II): from individual species to whole genera.</title>
        <authorList>
            <person name="Goeker M."/>
        </authorList>
    </citation>
    <scope>NUCLEOTIDE SEQUENCE [LARGE SCALE GENOMIC DNA]</scope>
    <source>
        <strain evidence="4 5">DSM 15388</strain>
    </source>
</reference>
<proteinExistence type="predicted"/>
<evidence type="ECO:0000313" key="5">
    <source>
        <dbReference type="Proteomes" id="UP000295793"/>
    </source>
</evidence>